<evidence type="ECO:0000313" key="1">
    <source>
        <dbReference type="EMBL" id="URE01968.1"/>
    </source>
</evidence>
<dbReference type="AlphaFoldDB" id="A0A9E7FY66"/>
<evidence type="ECO:0000313" key="2">
    <source>
        <dbReference type="Proteomes" id="UP001055439"/>
    </source>
</evidence>
<sequence>MKAASTGVDRRFWRSLLRDLQQCGVGESYSTVYSAEESCSSKIGGYLEICSFVRGCGFKCHGARRAEEEAIRGPHVFKCYGFKCIKQFRMLLDEAEKNCSLWGRSSRTPLLEKGRKRKTHVPLVSLNDPLEDDRFAEAFLVMEWHVKDCL</sequence>
<accession>A0A9E7FY66</accession>
<proteinExistence type="predicted"/>
<gene>
    <name evidence="1" type="ORF">MUK42_02842</name>
</gene>
<name>A0A9E7FY66_9LILI</name>
<organism evidence="1 2">
    <name type="scientific">Musa troglodytarum</name>
    <name type="common">fe'i banana</name>
    <dbReference type="NCBI Taxonomy" id="320322"/>
    <lineage>
        <taxon>Eukaryota</taxon>
        <taxon>Viridiplantae</taxon>
        <taxon>Streptophyta</taxon>
        <taxon>Embryophyta</taxon>
        <taxon>Tracheophyta</taxon>
        <taxon>Spermatophyta</taxon>
        <taxon>Magnoliopsida</taxon>
        <taxon>Liliopsida</taxon>
        <taxon>Zingiberales</taxon>
        <taxon>Musaceae</taxon>
        <taxon>Musa</taxon>
    </lineage>
</organism>
<reference evidence="1" key="1">
    <citation type="submission" date="2022-05" db="EMBL/GenBank/DDBJ databases">
        <title>The Musa troglodytarum L. genome provides insights into the mechanism of non-climacteric behaviour and enrichment of carotenoids.</title>
        <authorList>
            <person name="Wang J."/>
        </authorList>
    </citation>
    <scope>NUCLEOTIDE SEQUENCE</scope>
    <source>
        <tissue evidence="1">Leaf</tissue>
    </source>
</reference>
<keyword evidence="2" id="KW-1185">Reference proteome</keyword>
<dbReference type="Proteomes" id="UP001055439">
    <property type="component" value="Chromosome 5"/>
</dbReference>
<dbReference type="EMBL" id="CP097507">
    <property type="protein sequence ID" value="URE01968.1"/>
    <property type="molecule type" value="Genomic_DNA"/>
</dbReference>
<protein>
    <submittedName>
        <fullName evidence="1">Uncharacterized protein</fullName>
    </submittedName>
</protein>